<dbReference type="EMBL" id="JAPUUL010000076">
    <property type="protein sequence ID" value="KAJ8132842.1"/>
    <property type="molecule type" value="Genomic_DNA"/>
</dbReference>
<evidence type="ECO:0000313" key="2">
    <source>
        <dbReference type="Proteomes" id="UP001153332"/>
    </source>
</evidence>
<protein>
    <submittedName>
        <fullName evidence="1">Uncharacterized protein</fullName>
    </submittedName>
</protein>
<name>A0ACC2JZS7_9PEZI</name>
<keyword evidence="2" id="KW-1185">Reference proteome</keyword>
<proteinExistence type="predicted"/>
<gene>
    <name evidence="1" type="ORF">O1611_g781</name>
</gene>
<reference evidence="1" key="1">
    <citation type="submission" date="2022-12" db="EMBL/GenBank/DDBJ databases">
        <title>Genome Sequence of Lasiodiplodia mahajangana.</title>
        <authorList>
            <person name="Buettner E."/>
        </authorList>
    </citation>
    <scope>NUCLEOTIDE SEQUENCE</scope>
    <source>
        <strain evidence="1">VT137</strain>
    </source>
</reference>
<comment type="caution">
    <text evidence="1">The sequence shown here is derived from an EMBL/GenBank/DDBJ whole genome shotgun (WGS) entry which is preliminary data.</text>
</comment>
<sequence>MEDTKPDNLSELIENVEAERPIDVALQMPEHLAALSEDEYKKLGKRATLKMDCVIMPTLVIMFILNFLDRQNLASAKLAGLEAELGISDVQYQTCVSILFVGYILLQVPSNLILGKIKWPGIYICCGMAVWGAISALMSTVHNFGGLLAARIFLGVVEAIFFPGALYFLSLFYNRKQYALRAAILYSGSQLGNAFGTLFAIGVLRLDGQHGLSGWRWLFLIEGVLTTGLALVFSFILPNSNKKILGMSKIECDWVEWNMIADQGQTNNAEEISRKQGFLLAVTDPKTWLLTGTLYSIFIVSALTNFFPSVVEGLGFGRTTTYGLTAPPFVLSVIVMLIVGFHSDRRQERWLHIVAPLIITAVANIIALSTLNTAARYVAILLLPGSFYSAAVVTLSWVSNSISQPAPKRAAAIALVNAVCNTPNIWGSYLYFGAPRYVVAFIVNLVAAGLAIGFATATRIYLRRQNARLDRGEDTGKHGPTAAQIASGFRTTRIKQSLTLLRIRPTSILAFVMSNARTNNATSALILTDWPFAEGNFKIVYEGKYTVGPRTGEQCVGKAFKPDSAYHERYYQDEMTIIRCTQRIIDNWNNAGLLDKRILLNRPEIWTHVDSGEMILVEPMIENFEKFNSNSGWTDPNGGAWSEAMQALSHFSYHNSGGQRLLCDLQGGAYRNGYPPAVSGPSKLKGYSAQCRKWGQTYTRGAGINLNIGPRL</sequence>
<organism evidence="1 2">
    <name type="scientific">Lasiodiplodia mahajangana</name>
    <dbReference type="NCBI Taxonomy" id="1108764"/>
    <lineage>
        <taxon>Eukaryota</taxon>
        <taxon>Fungi</taxon>
        <taxon>Dikarya</taxon>
        <taxon>Ascomycota</taxon>
        <taxon>Pezizomycotina</taxon>
        <taxon>Dothideomycetes</taxon>
        <taxon>Dothideomycetes incertae sedis</taxon>
        <taxon>Botryosphaeriales</taxon>
        <taxon>Botryosphaeriaceae</taxon>
        <taxon>Lasiodiplodia</taxon>
    </lineage>
</organism>
<dbReference type="Proteomes" id="UP001153332">
    <property type="component" value="Unassembled WGS sequence"/>
</dbReference>
<evidence type="ECO:0000313" key="1">
    <source>
        <dbReference type="EMBL" id="KAJ8132842.1"/>
    </source>
</evidence>
<accession>A0ACC2JZS7</accession>